<name>A0A8R7UBQ0_TRIUA</name>
<dbReference type="Gramene" id="TuG1812G0400003335.01.T01">
    <property type="protein sequence ID" value="TuG1812G0400003335.01.T01.cds298796"/>
    <property type="gene ID" value="TuG1812G0400003335.01"/>
</dbReference>
<accession>A0A8R7UBQ0</accession>
<reference evidence="1" key="3">
    <citation type="submission" date="2022-06" db="UniProtKB">
        <authorList>
            <consortium name="EnsemblPlants"/>
        </authorList>
    </citation>
    <scope>IDENTIFICATION</scope>
</reference>
<dbReference type="AlphaFoldDB" id="A0A8R7UBQ0"/>
<sequence>MWPAECLVRSMWSFSLSGLHMVFPFIKTPCGVL</sequence>
<reference evidence="1" key="2">
    <citation type="submission" date="2018-03" db="EMBL/GenBank/DDBJ databases">
        <title>The Triticum urartu genome reveals the dynamic nature of wheat genome evolution.</title>
        <authorList>
            <person name="Ling H."/>
            <person name="Ma B."/>
            <person name="Shi X."/>
            <person name="Liu H."/>
            <person name="Dong L."/>
            <person name="Sun H."/>
            <person name="Cao Y."/>
            <person name="Gao Q."/>
            <person name="Zheng S."/>
            <person name="Li Y."/>
            <person name="Yu Y."/>
            <person name="Du H."/>
            <person name="Qi M."/>
            <person name="Li Y."/>
            <person name="Yu H."/>
            <person name="Cui Y."/>
            <person name="Wang N."/>
            <person name="Chen C."/>
            <person name="Wu H."/>
            <person name="Zhao Y."/>
            <person name="Zhang J."/>
            <person name="Li Y."/>
            <person name="Zhou W."/>
            <person name="Zhang B."/>
            <person name="Hu W."/>
            <person name="Eijk M."/>
            <person name="Tang J."/>
            <person name="Witsenboer H."/>
            <person name="Zhao S."/>
            <person name="Li Z."/>
            <person name="Zhang A."/>
            <person name="Wang D."/>
            <person name="Liang C."/>
        </authorList>
    </citation>
    <scope>NUCLEOTIDE SEQUENCE [LARGE SCALE GENOMIC DNA]</scope>
    <source>
        <strain evidence="1">cv. G1812</strain>
    </source>
</reference>
<evidence type="ECO:0000313" key="1">
    <source>
        <dbReference type="EnsemblPlants" id="TuG1812G0400003335.01.T01.cds298796"/>
    </source>
</evidence>
<organism evidence="1 2">
    <name type="scientific">Triticum urartu</name>
    <name type="common">Red wild einkorn</name>
    <name type="synonym">Crithodium urartu</name>
    <dbReference type="NCBI Taxonomy" id="4572"/>
    <lineage>
        <taxon>Eukaryota</taxon>
        <taxon>Viridiplantae</taxon>
        <taxon>Streptophyta</taxon>
        <taxon>Embryophyta</taxon>
        <taxon>Tracheophyta</taxon>
        <taxon>Spermatophyta</taxon>
        <taxon>Magnoliopsida</taxon>
        <taxon>Liliopsida</taxon>
        <taxon>Poales</taxon>
        <taxon>Poaceae</taxon>
        <taxon>BOP clade</taxon>
        <taxon>Pooideae</taxon>
        <taxon>Triticodae</taxon>
        <taxon>Triticeae</taxon>
        <taxon>Triticinae</taxon>
        <taxon>Triticum</taxon>
    </lineage>
</organism>
<dbReference type="EnsemblPlants" id="TuG1812G0400003335.01.T01">
    <property type="protein sequence ID" value="TuG1812G0400003335.01.T01.cds298796"/>
    <property type="gene ID" value="TuG1812G0400003335.01"/>
</dbReference>
<proteinExistence type="predicted"/>
<reference evidence="2" key="1">
    <citation type="journal article" date="2013" name="Nature">
        <title>Draft genome of the wheat A-genome progenitor Triticum urartu.</title>
        <authorList>
            <person name="Ling H.Q."/>
            <person name="Zhao S."/>
            <person name="Liu D."/>
            <person name="Wang J."/>
            <person name="Sun H."/>
            <person name="Zhang C."/>
            <person name="Fan H."/>
            <person name="Li D."/>
            <person name="Dong L."/>
            <person name="Tao Y."/>
            <person name="Gao C."/>
            <person name="Wu H."/>
            <person name="Li Y."/>
            <person name="Cui Y."/>
            <person name="Guo X."/>
            <person name="Zheng S."/>
            <person name="Wang B."/>
            <person name="Yu K."/>
            <person name="Liang Q."/>
            <person name="Yang W."/>
            <person name="Lou X."/>
            <person name="Chen J."/>
            <person name="Feng M."/>
            <person name="Jian J."/>
            <person name="Zhang X."/>
            <person name="Luo G."/>
            <person name="Jiang Y."/>
            <person name="Liu J."/>
            <person name="Wang Z."/>
            <person name="Sha Y."/>
            <person name="Zhang B."/>
            <person name="Wu H."/>
            <person name="Tang D."/>
            <person name="Shen Q."/>
            <person name="Xue P."/>
            <person name="Zou S."/>
            <person name="Wang X."/>
            <person name="Liu X."/>
            <person name="Wang F."/>
            <person name="Yang Y."/>
            <person name="An X."/>
            <person name="Dong Z."/>
            <person name="Zhang K."/>
            <person name="Zhang X."/>
            <person name="Luo M.C."/>
            <person name="Dvorak J."/>
            <person name="Tong Y."/>
            <person name="Wang J."/>
            <person name="Yang H."/>
            <person name="Li Z."/>
            <person name="Wang D."/>
            <person name="Zhang A."/>
            <person name="Wang J."/>
        </authorList>
    </citation>
    <scope>NUCLEOTIDE SEQUENCE</scope>
    <source>
        <strain evidence="2">cv. G1812</strain>
    </source>
</reference>
<protein>
    <submittedName>
        <fullName evidence="1">Uncharacterized protein</fullName>
    </submittedName>
</protein>
<keyword evidence="2" id="KW-1185">Reference proteome</keyword>
<evidence type="ECO:0000313" key="2">
    <source>
        <dbReference type="Proteomes" id="UP000015106"/>
    </source>
</evidence>
<dbReference type="Proteomes" id="UP000015106">
    <property type="component" value="Chromosome 4"/>
</dbReference>